<dbReference type="Proteomes" id="UP000070339">
    <property type="component" value="Unassembled WGS sequence"/>
</dbReference>
<comment type="caution">
    <text evidence="1">The sequence shown here is derived from an EMBL/GenBank/DDBJ whole genome shotgun (WGS) entry which is preliminary data.</text>
</comment>
<name>A0ABR5VC80_9CORY</name>
<sequence length="41" mass="4210">MPDVVTIEGMGGGLLEALRSKVGQEQAGGLFAGFVRFDGKA</sequence>
<keyword evidence="2" id="KW-1185">Reference proteome</keyword>
<dbReference type="EMBL" id="LTEB01000024">
    <property type="protein sequence ID" value="KXU18435.1"/>
    <property type="molecule type" value="Genomic_DNA"/>
</dbReference>
<reference evidence="1 2" key="1">
    <citation type="journal article" date="2016" name="Int. J. Syst. Evol. Microbiol.">
        <title>Resolving the Complexity of Human Skin Metagenomes Using Single-Molecule Sequencing.</title>
        <authorList>
            <consortium name="NISC Comparative Sequencing Program"/>
            <person name="Tsai Y.C."/>
            <person name="Conlan S."/>
            <person name="Deming C."/>
            <person name="Segre J.A."/>
            <person name="Kong H.H."/>
            <person name="Korlach J."/>
            <person name="Oh J."/>
        </authorList>
    </citation>
    <scope>NUCLEOTIDE SEQUENCE [LARGE SCALE GENOMIC DNA]</scope>
    <source>
        <strain evidence="1 2">1B08</strain>
    </source>
</reference>
<evidence type="ECO:0000313" key="1">
    <source>
        <dbReference type="EMBL" id="KXU18435.1"/>
    </source>
</evidence>
<gene>
    <name evidence="1" type="ORF">WM41_0990</name>
</gene>
<evidence type="ECO:0000313" key="2">
    <source>
        <dbReference type="Proteomes" id="UP000070339"/>
    </source>
</evidence>
<accession>A0ABR5VC80</accession>
<organism evidence="1 2">
    <name type="scientific">Corynebacterium simulans</name>
    <dbReference type="NCBI Taxonomy" id="146827"/>
    <lineage>
        <taxon>Bacteria</taxon>
        <taxon>Bacillati</taxon>
        <taxon>Actinomycetota</taxon>
        <taxon>Actinomycetes</taxon>
        <taxon>Mycobacteriales</taxon>
        <taxon>Corynebacteriaceae</taxon>
        <taxon>Corynebacterium</taxon>
    </lineage>
</organism>
<protein>
    <submittedName>
        <fullName evidence="1">Uncharacterized protein</fullName>
    </submittedName>
</protein>
<proteinExistence type="predicted"/>